<comment type="caution">
    <text evidence="2">The sequence shown here is derived from an EMBL/GenBank/DDBJ whole genome shotgun (WGS) entry which is preliminary data.</text>
</comment>
<keyword evidence="2" id="KW-0808">Transferase</keyword>
<dbReference type="SUPFAM" id="SSF53335">
    <property type="entry name" value="S-adenosyl-L-methionine-dependent methyltransferases"/>
    <property type="match status" value="1"/>
</dbReference>
<dbReference type="InterPro" id="IPR029063">
    <property type="entry name" value="SAM-dependent_MTases_sf"/>
</dbReference>
<dbReference type="EMBL" id="SHMC01000002">
    <property type="protein sequence ID" value="TAA26990.1"/>
    <property type="molecule type" value="Genomic_DNA"/>
</dbReference>
<keyword evidence="2" id="KW-0489">Methyltransferase</keyword>
<sequence>MSPATHTAASAAGQAWDAARYARNAGFVPALGAPLLALLDARPGERILDLGCGDGVLTAQLVQAGADVVGVDASPELVAAAIERGIDARVMDGHALTFEGDFDAVFSNAALHWMRQPDAVLDGVRRALKPGGRFVAEFGGHGNVAAITTALRAALQANGAGAPAFAWFFPTAEEYAARLAQHGFEVVQIALIPRPTPLPTGMTGWLQTFADPFLSGLDADTRTRVLADTEALLRPALCDTAGQWHADYVRLRFSARRSPTPHSTQGHPQ</sequence>
<evidence type="ECO:0000313" key="2">
    <source>
        <dbReference type="EMBL" id="TAA26990.1"/>
    </source>
</evidence>
<proteinExistence type="predicted"/>
<dbReference type="OrthoDB" id="9760689at2"/>
<dbReference type="Proteomes" id="UP000292627">
    <property type="component" value="Unassembled WGS sequence"/>
</dbReference>
<dbReference type="Pfam" id="PF08241">
    <property type="entry name" value="Methyltransf_11"/>
    <property type="match status" value="1"/>
</dbReference>
<evidence type="ECO:0000259" key="1">
    <source>
        <dbReference type="Pfam" id="PF08241"/>
    </source>
</evidence>
<dbReference type="CDD" id="cd02440">
    <property type="entry name" value="AdoMet_MTases"/>
    <property type="match status" value="1"/>
</dbReference>
<dbReference type="PANTHER" id="PTHR43861">
    <property type="entry name" value="TRANS-ACONITATE 2-METHYLTRANSFERASE-RELATED"/>
    <property type="match status" value="1"/>
</dbReference>
<dbReference type="InterPro" id="IPR013216">
    <property type="entry name" value="Methyltransf_11"/>
</dbReference>
<protein>
    <submittedName>
        <fullName evidence="2">Class I SAM-dependent methyltransferase</fullName>
    </submittedName>
</protein>
<dbReference type="Gene3D" id="3.40.50.150">
    <property type="entry name" value="Vaccinia Virus protein VP39"/>
    <property type="match status" value="1"/>
</dbReference>
<accession>A0A4Q8LEG7</accession>
<dbReference type="GO" id="GO:0008757">
    <property type="term" value="F:S-adenosylmethionine-dependent methyltransferase activity"/>
    <property type="evidence" value="ECO:0007669"/>
    <property type="project" value="InterPro"/>
</dbReference>
<feature type="domain" description="Methyltransferase type 11" evidence="1">
    <location>
        <begin position="48"/>
        <end position="135"/>
    </location>
</feature>
<dbReference type="PANTHER" id="PTHR43861:SF1">
    <property type="entry name" value="TRANS-ACONITATE 2-METHYLTRANSFERASE"/>
    <property type="match status" value="1"/>
</dbReference>
<evidence type="ECO:0000313" key="3">
    <source>
        <dbReference type="Proteomes" id="UP000292627"/>
    </source>
</evidence>
<reference evidence="2 3" key="1">
    <citation type="submission" date="2019-02" db="EMBL/GenBank/DDBJ databases">
        <title>WGS of Pseudoxanthomonas species novum from clinical isolates.</title>
        <authorList>
            <person name="Bernier A.-M."/>
            <person name="Bernard K."/>
            <person name="Vachon A."/>
        </authorList>
    </citation>
    <scope>NUCLEOTIDE SEQUENCE [LARGE SCALE GENOMIC DNA]</scope>
    <source>
        <strain evidence="2 3">NML171200</strain>
    </source>
</reference>
<dbReference type="RefSeq" id="WP_130550842.1">
    <property type="nucleotide sequence ID" value="NZ_SHMC01000002.1"/>
</dbReference>
<name>A0A4Q8LEG7_9GAMM</name>
<dbReference type="AlphaFoldDB" id="A0A4Q8LEG7"/>
<dbReference type="GO" id="GO:0032259">
    <property type="term" value="P:methylation"/>
    <property type="evidence" value="ECO:0007669"/>
    <property type="project" value="UniProtKB-KW"/>
</dbReference>
<gene>
    <name evidence="2" type="ORF">EA660_07225</name>
</gene>
<organism evidence="2 3">
    <name type="scientific">Pseudoxanthomonas winnipegensis</name>
    <dbReference type="NCBI Taxonomy" id="2480810"/>
    <lineage>
        <taxon>Bacteria</taxon>
        <taxon>Pseudomonadati</taxon>
        <taxon>Pseudomonadota</taxon>
        <taxon>Gammaproteobacteria</taxon>
        <taxon>Lysobacterales</taxon>
        <taxon>Lysobacteraceae</taxon>
        <taxon>Pseudoxanthomonas</taxon>
    </lineage>
</organism>